<reference evidence="2" key="1">
    <citation type="submission" date="2020-10" db="EMBL/GenBank/DDBJ databases">
        <authorList>
            <person name="Gilroy R."/>
        </authorList>
    </citation>
    <scope>NUCLEOTIDE SEQUENCE</scope>
    <source>
        <strain evidence="2">ChiHile30-977</strain>
    </source>
</reference>
<gene>
    <name evidence="2" type="ORF">IAA66_04830</name>
</gene>
<dbReference type="EMBL" id="DVFI01000074">
    <property type="protein sequence ID" value="HIQ62897.1"/>
    <property type="molecule type" value="Genomic_DNA"/>
</dbReference>
<feature type="chain" id="PRO_5039676923" evidence="1">
    <location>
        <begin position="22"/>
        <end position="227"/>
    </location>
</feature>
<organism evidence="2 3">
    <name type="scientific">Candidatus Avichristensenella intestinipullorum</name>
    <dbReference type="NCBI Taxonomy" id="2840693"/>
    <lineage>
        <taxon>Bacteria</taxon>
        <taxon>Bacillati</taxon>
        <taxon>Bacillota</taxon>
        <taxon>Clostridia</taxon>
        <taxon>Candidatus Avichristensenella</taxon>
    </lineage>
</organism>
<accession>A0A9D0YVL2</accession>
<name>A0A9D0YVL2_9FIRM</name>
<feature type="signal peptide" evidence="1">
    <location>
        <begin position="1"/>
        <end position="21"/>
    </location>
</feature>
<proteinExistence type="predicted"/>
<reference evidence="2" key="2">
    <citation type="journal article" date="2021" name="PeerJ">
        <title>Extensive microbial diversity within the chicken gut microbiome revealed by metagenomics and culture.</title>
        <authorList>
            <person name="Gilroy R."/>
            <person name="Ravi A."/>
            <person name="Getino M."/>
            <person name="Pursley I."/>
            <person name="Horton D.L."/>
            <person name="Alikhan N.F."/>
            <person name="Baker D."/>
            <person name="Gharbi K."/>
            <person name="Hall N."/>
            <person name="Watson M."/>
            <person name="Adriaenssens E.M."/>
            <person name="Foster-Nyarko E."/>
            <person name="Jarju S."/>
            <person name="Secka A."/>
            <person name="Antonio M."/>
            <person name="Oren A."/>
            <person name="Chaudhuri R.R."/>
            <person name="La Ragione R."/>
            <person name="Hildebrand F."/>
            <person name="Pallen M.J."/>
        </authorList>
    </citation>
    <scope>NUCLEOTIDE SEQUENCE</scope>
    <source>
        <strain evidence="2">ChiHile30-977</strain>
    </source>
</reference>
<evidence type="ECO:0000313" key="2">
    <source>
        <dbReference type="EMBL" id="HIQ62897.1"/>
    </source>
</evidence>
<evidence type="ECO:0000256" key="1">
    <source>
        <dbReference type="SAM" id="SignalP"/>
    </source>
</evidence>
<protein>
    <submittedName>
        <fullName evidence="2">Uncharacterized protein</fullName>
    </submittedName>
</protein>
<sequence length="227" mass="25162">MLYRMLCLLLCAALLPAGALAAQGAYLSMEDLQSIQPAYEAFLEELAALLVERGLLAEEDVEDWMLYQLGDFLQNGGFGSIMALYTPGLLSMADNTVTLGRLSVQTDAGQLVLETLQYYSPERSSLPGLPLDTTITDAEGREVACRFRWIAPTGMLMVWDETAGQVVEVGATYISDGRPLYWFEEPAEGLTEELTLEILHAVEDRELARVTLRLRVQDGCWMPEAMQ</sequence>
<keyword evidence="1" id="KW-0732">Signal</keyword>
<dbReference type="Proteomes" id="UP000886819">
    <property type="component" value="Unassembled WGS sequence"/>
</dbReference>
<dbReference type="AlphaFoldDB" id="A0A9D0YVL2"/>
<evidence type="ECO:0000313" key="3">
    <source>
        <dbReference type="Proteomes" id="UP000886819"/>
    </source>
</evidence>
<comment type="caution">
    <text evidence="2">The sequence shown here is derived from an EMBL/GenBank/DDBJ whole genome shotgun (WGS) entry which is preliminary data.</text>
</comment>